<gene>
    <name evidence="1" type="ORF">FHX49_000367</name>
</gene>
<organism evidence="1 2">
    <name type="scientific">Microbacterium endophyticum</name>
    <dbReference type="NCBI Taxonomy" id="1526412"/>
    <lineage>
        <taxon>Bacteria</taxon>
        <taxon>Bacillati</taxon>
        <taxon>Actinomycetota</taxon>
        <taxon>Actinomycetes</taxon>
        <taxon>Micrococcales</taxon>
        <taxon>Microbacteriaceae</taxon>
        <taxon>Microbacterium</taxon>
    </lineage>
</organism>
<dbReference type="EMBL" id="JACHWQ010000001">
    <property type="protein sequence ID" value="MBB2974826.1"/>
    <property type="molecule type" value="Genomic_DNA"/>
</dbReference>
<reference evidence="1 2" key="1">
    <citation type="submission" date="2020-08" db="EMBL/GenBank/DDBJ databases">
        <title>Sequencing the genomes of 1000 actinobacteria strains.</title>
        <authorList>
            <person name="Klenk H.-P."/>
        </authorList>
    </citation>
    <scope>NUCLEOTIDE SEQUENCE [LARGE SCALE GENOMIC DNA]</scope>
    <source>
        <strain evidence="1 2">DSM 27099</strain>
    </source>
</reference>
<evidence type="ECO:0000313" key="2">
    <source>
        <dbReference type="Proteomes" id="UP000529310"/>
    </source>
</evidence>
<keyword evidence="2" id="KW-1185">Reference proteome</keyword>
<dbReference type="Proteomes" id="UP000529310">
    <property type="component" value="Unassembled WGS sequence"/>
</dbReference>
<name>A0A7W4V0W0_9MICO</name>
<dbReference type="AlphaFoldDB" id="A0A7W4V0W0"/>
<sequence length="39" mass="4508">MSLFRGQTLLLLTREREASHEWLVVSDAVSQSMNFRDLA</sequence>
<protein>
    <submittedName>
        <fullName evidence="1">Uncharacterized protein</fullName>
    </submittedName>
</protein>
<proteinExistence type="predicted"/>
<comment type="caution">
    <text evidence="1">The sequence shown here is derived from an EMBL/GenBank/DDBJ whole genome shotgun (WGS) entry which is preliminary data.</text>
</comment>
<evidence type="ECO:0000313" key="1">
    <source>
        <dbReference type="EMBL" id="MBB2974826.1"/>
    </source>
</evidence>
<accession>A0A7W4V0W0</accession>